<dbReference type="Pfam" id="PF01663">
    <property type="entry name" value="Phosphodiest"/>
    <property type="match status" value="1"/>
</dbReference>
<dbReference type="SUPFAM" id="SSF53649">
    <property type="entry name" value="Alkaline phosphatase-like"/>
    <property type="match status" value="1"/>
</dbReference>
<dbReference type="RefSeq" id="WP_098192310.1">
    <property type="nucleotide sequence ID" value="NZ_CP023777.1"/>
</dbReference>
<dbReference type="GO" id="GO:0004553">
    <property type="term" value="F:hydrolase activity, hydrolyzing O-glycosyl compounds"/>
    <property type="evidence" value="ECO:0007669"/>
    <property type="project" value="UniProtKB-ARBA"/>
</dbReference>
<dbReference type="InterPro" id="IPR013320">
    <property type="entry name" value="ConA-like_dom_sf"/>
</dbReference>
<dbReference type="InterPro" id="IPR017850">
    <property type="entry name" value="Alkaline_phosphatase_core_sf"/>
</dbReference>
<dbReference type="Proteomes" id="UP000220133">
    <property type="component" value="Chromosome"/>
</dbReference>
<dbReference type="PROSITE" id="PS51257">
    <property type="entry name" value="PROKAR_LIPOPROTEIN"/>
    <property type="match status" value="1"/>
</dbReference>
<dbReference type="Pfam" id="PF16356">
    <property type="entry name" value="DUF4983"/>
    <property type="match status" value="1"/>
</dbReference>
<evidence type="ECO:0000259" key="1">
    <source>
        <dbReference type="Pfam" id="PF16356"/>
    </source>
</evidence>
<dbReference type="AlphaFoldDB" id="A0A291QPN9"/>
<dbReference type="InterPro" id="IPR032309">
    <property type="entry name" value="DUF4983"/>
</dbReference>
<evidence type="ECO:0000313" key="2">
    <source>
        <dbReference type="EMBL" id="ATL45920.1"/>
    </source>
</evidence>
<dbReference type="GO" id="GO:0005975">
    <property type="term" value="P:carbohydrate metabolic process"/>
    <property type="evidence" value="ECO:0007669"/>
    <property type="project" value="UniProtKB-ARBA"/>
</dbReference>
<evidence type="ECO:0000313" key="3">
    <source>
        <dbReference type="Proteomes" id="UP000220133"/>
    </source>
</evidence>
<sequence>MKKIFLYFLATTAFLAACNKSDDGPKKDYVYNNDYGKMPGAPKLLFITIDGARGTAVQALRPLKLWEMRDSALYTWNGLSDTASAYGENWTTMLTGVRSAKSGVVGDDFSNADFSSFPTFFERLEAKKPGLRSAAFCSSPELLNEVIRNSATQNQSFASDLQTRDAAIAELGNADADVVFVQFNEVDKAGEQYGYDASVPQYAAAINTADQYVSDLMAAMQGRATYGDERWLVVVTSSRGGDYAIDPEDSDGTIFSNPLSNTFTMFFNTRFEASVVGRPENLRVPFEGKYIRLSGQPGQPTKPMVRAAVQDNGLYNIHNTDELTIEMKFKLNKDADGDYNYSYPPFLTKGDRYGSTPGWSFFRNGAKMQFWVGVTATNLSAQTVDVKDGDWHHLAGTIRYSNNSYYLSVYLDGELQNSSQISGYEPNANSSSPLRLGYNTTVFTDNTIDFSAADVRIWNTIVDDETIKTWAPRTYVNKSHKYFSHLIGYWSCLDGEGDQFKDATANHMDMTLEGPYAWTEFNDFSNYLYPVIPNQEKYVPNTVDIPFRIMEWFQVPIDNSWSLDGRSWPATFRDFPNYNQ</sequence>
<dbReference type="EMBL" id="CP023777">
    <property type="protein sequence ID" value="ATL45920.1"/>
    <property type="molecule type" value="Genomic_DNA"/>
</dbReference>
<dbReference type="Pfam" id="PF13385">
    <property type="entry name" value="Laminin_G_3"/>
    <property type="match status" value="1"/>
</dbReference>
<feature type="domain" description="DUF4983" evidence="1">
    <location>
        <begin position="476"/>
        <end position="568"/>
    </location>
</feature>
<accession>A0A291QPN9</accession>
<name>A0A291QPN9_9BACT</name>
<protein>
    <recommendedName>
        <fullName evidence="1">DUF4983 domain-containing protein</fullName>
    </recommendedName>
</protein>
<reference evidence="2 3" key="1">
    <citation type="submission" date="2017-10" db="EMBL/GenBank/DDBJ databases">
        <title>Paenichitinophaga pekingensis gen. nov., sp. nov., isolated from activated sludge.</title>
        <authorList>
            <person name="Jin D."/>
            <person name="Kong X."/>
            <person name="Deng Y."/>
            <person name="Bai Z."/>
        </authorList>
    </citation>
    <scope>NUCLEOTIDE SEQUENCE [LARGE SCALE GENOMIC DNA]</scope>
    <source>
        <strain evidence="2 3">13</strain>
    </source>
</reference>
<proteinExistence type="predicted"/>
<dbReference type="InterPro" id="IPR002591">
    <property type="entry name" value="Phosphodiest/P_Trfase"/>
</dbReference>
<dbReference type="OrthoDB" id="279982at2"/>
<keyword evidence="3" id="KW-1185">Reference proteome</keyword>
<organism evidence="2 3">
    <name type="scientific">Chitinophaga caeni</name>
    <dbReference type="NCBI Taxonomy" id="2029983"/>
    <lineage>
        <taxon>Bacteria</taxon>
        <taxon>Pseudomonadati</taxon>
        <taxon>Bacteroidota</taxon>
        <taxon>Chitinophagia</taxon>
        <taxon>Chitinophagales</taxon>
        <taxon>Chitinophagaceae</taxon>
        <taxon>Chitinophaga</taxon>
    </lineage>
</organism>
<dbReference type="KEGG" id="cbae:COR50_01380"/>
<dbReference type="Gene3D" id="3.40.720.10">
    <property type="entry name" value="Alkaline Phosphatase, subunit A"/>
    <property type="match status" value="1"/>
</dbReference>
<dbReference type="SUPFAM" id="SSF49899">
    <property type="entry name" value="Concanavalin A-like lectins/glucanases"/>
    <property type="match status" value="1"/>
</dbReference>
<dbReference type="Gene3D" id="2.60.120.200">
    <property type="match status" value="1"/>
</dbReference>
<gene>
    <name evidence="2" type="ORF">COR50_01380</name>
</gene>